<proteinExistence type="predicted"/>
<feature type="non-terminal residue" evidence="2">
    <location>
        <position position="220"/>
    </location>
</feature>
<dbReference type="PANTHER" id="PTHR38887">
    <property type="entry name" value="CHROMOSOME 21, WHOLE GENOME SHOTGUN SEQUENCE"/>
    <property type="match status" value="1"/>
</dbReference>
<keyword evidence="3" id="KW-1185">Reference proteome</keyword>
<dbReference type="Proteomes" id="UP000315522">
    <property type="component" value="Unassembled WGS sequence"/>
</dbReference>
<dbReference type="EMBL" id="QGML01001623">
    <property type="protein sequence ID" value="TVY88645.1"/>
    <property type="molecule type" value="Genomic_DNA"/>
</dbReference>
<protein>
    <submittedName>
        <fullName evidence="2">Uncharacterized protein</fullName>
    </submittedName>
</protein>
<feature type="region of interest" description="Disordered" evidence="1">
    <location>
        <begin position="55"/>
        <end position="78"/>
    </location>
</feature>
<organism evidence="2 3">
    <name type="scientific">Lachnellula willkommii</name>
    <dbReference type="NCBI Taxonomy" id="215461"/>
    <lineage>
        <taxon>Eukaryota</taxon>
        <taxon>Fungi</taxon>
        <taxon>Dikarya</taxon>
        <taxon>Ascomycota</taxon>
        <taxon>Pezizomycotina</taxon>
        <taxon>Leotiomycetes</taxon>
        <taxon>Helotiales</taxon>
        <taxon>Lachnaceae</taxon>
        <taxon>Lachnellula</taxon>
    </lineage>
</organism>
<sequence>MASQPMRHGSASNEAVSIMTLSIFRRNYAITDQIIGFAIKGIVSGVGLVSESIKANEAKKPSKKGPGRGADVDAGDSRIQNEEILQEQGDEEEWDLKELVPQTSDKAKQTRDLIVIVQQFVLKYSLLQVNDPVAVAKLAFPVILPQRRPKKRARGFIRAYAPSSYRLAKKLSRSKISSRRRRNLLAIIWIGEAEHPESFLAQGPEDKFSSRYADPHLFYI</sequence>
<dbReference type="InterPro" id="IPR053221">
    <property type="entry name" value="Burnettramic_acid_biosynth"/>
</dbReference>
<comment type="caution">
    <text evidence="2">The sequence shown here is derived from an EMBL/GenBank/DDBJ whole genome shotgun (WGS) entry which is preliminary data.</text>
</comment>
<accession>A0A559M6R6</accession>
<name>A0A559M6R6_9HELO</name>
<evidence type="ECO:0000313" key="3">
    <source>
        <dbReference type="Proteomes" id="UP000315522"/>
    </source>
</evidence>
<evidence type="ECO:0000313" key="2">
    <source>
        <dbReference type="EMBL" id="TVY88645.1"/>
    </source>
</evidence>
<dbReference type="AlphaFoldDB" id="A0A559M6R6"/>
<evidence type="ECO:0000256" key="1">
    <source>
        <dbReference type="SAM" id="MobiDB-lite"/>
    </source>
</evidence>
<dbReference type="PANTHER" id="PTHR38887:SF1">
    <property type="entry name" value="RAS MODIFICATION PROTEIN ERF4"/>
    <property type="match status" value="1"/>
</dbReference>
<gene>
    <name evidence="2" type="ORF">LAWI1_G004080</name>
</gene>
<reference evidence="2 3" key="1">
    <citation type="submission" date="2018-05" db="EMBL/GenBank/DDBJ databases">
        <title>Genome sequencing and assembly of the regulated plant pathogen Lachnellula willkommii and related sister species for the development of diagnostic species identification markers.</title>
        <authorList>
            <person name="Giroux E."/>
            <person name="Bilodeau G."/>
        </authorList>
    </citation>
    <scope>NUCLEOTIDE SEQUENCE [LARGE SCALE GENOMIC DNA]</scope>
    <source>
        <strain evidence="2 3">CBS 172.35</strain>
    </source>
</reference>